<dbReference type="GO" id="GO:1904680">
    <property type="term" value="F:peptide transmembrane transporter activity"/>
    <property type="evidence" value="ECO:0007669"/>
    <property type="project" value="TreeGrafter"/>
</dbReference>
<evidence type="ECO:0000256" key="2">
    <source>
        <dbReference type="ARBA" id="ARBA00005695"/>
    </source>
</evidence>
<dbReference type="GO" id="GO:0015833">
    <property type="term" value="P:peptide transport"/>
    <property type="evidence" value="ECO:0007669"/>
    <property type="project" value="TreeGrafter"/>
</dbReference>
<dbReference type="GO" id="GO:0030288">
    <property type="term" value="C:outer membrane-bounded periplasmic space"/>
    <property type="evidence" value="ECO:0007669"/>
    <property type="project" value="TreeGrafter"/>
</dbReference>
<reference evidence="6" key="1">
    <citation type="submission" date="2018-05" db="EMBL/GenBank/DDBJ databases">
        <authorList>
            <person name="Lanie J.A."/>
            <person name="Ng W.-L."/>
            <person name="Kazmierczak K.M."/>
            <person name="Andrzejewski T.M."/>
            <person name="Davidsen T.M."/>
            <person name="Wayne K.J."/>
            <person name="Tettelin H."/>
            <person name="Glass J.I."/>
            <person name="Rusch D."/>
            <person name="Podicherti R."/>
            <person name="Tsui H.-C.T."/>
            <person name="Winkler M.E."/>
        </authorList>
    </citation>
    <scope>NUCLEOTIDE SEQUENCE</scope>
</reference>
<keyword evidence="4" id="KW-0732">Signal</keyword>
<proteinExistence type="inferred from homology"/>
<dbReference type="Gene3D" id="3.10.105.10">
    <property type="entry name" value="Dipeptide-binding Protein, Domain 3"/>
    <property type="match status" value="1"/>
</dbReference>
<protein>
    <recommendedName>
        <fullName evidence="5">Solute-binding protein family 5 domain-containing protein</fullName>
    </recommendedName>
</protein>
<dbReference type="SUPFAM" id="SSF53850">
    <property type="entry name" value="Periplasmic binding protein-like II"/>
    <property type="match status" value="1"/>
</dbReference>
<dbReference type="Gene3D" id="3.90.76.10">
    <property type="entry name" value="Dipeptide-binding Protein, Domain 1"/>
    <property type="match status" value="1"/>
</dbReference>
<feature type="domain" description="Solute-binding protein family 5" evidence="5">
    <location>
        <begin position="93"/>
        <end position="473"/>
    </location>
</feature>
<comment type="subcellular location">
    <subcellularLocation>
        <location evidence="1">Cell envelope</location>
    </subcellularLocation>
</comment>
<accession>A0A381V7R0</accession>
<evidence type="ECO:0000259" key="5">
    <source>
        <dbReference type="Pfam" id="PF00496"/>
    </source>
</evidence>
<feature type="non-terminal residue" evidence="6">
    <location>
        <position position="1"/>
    </location>
</feature>
<dbReference type="FunFam" id="3.90.76.10:FF:000001">
    <property type="entry name" value="Oligopeptide ABC transporter substrate-binding protein"/>
    <property type="match status" value="1"/>
</dbReference>
<name>A0A381V7R0_9ZZZZ</name>
<evidence type="ECO:0000256" key="1">
    <source>
        <dbReference type="ARBA" id="ARBA00004196"/>
    </source>
</evidence>
<dbReference type="InterPro" id="IPR030678">
    <property type="entry name" value="Peptide/Ni-bd"/>
</dbReference>
<comment type="similarity">
    <text evidence="2">Belongs to the bacterial solute-binding protein 5 family.</text>
</comment>
<organism evidence="6">
    <name type="scientific">marine metagenome</name>
    <dbReference type="NCBI Taxonomy" id="408172"/>
    <lineage>
        <taxon>unclassified sequences</taxon>
        <taxon>metagenomes</taxon>
        <taxon>ecological metagenomes</taxon>
    </lineage>
</organism>
<dbReference type="CDD" id="cd08504">
    <property type="entry name" value="PBP2_OppA"/>
    <property type="match status" value="1"/>
</dbReference>
<dbReference type="FunFam" id="3.10.105.10:FF:000001">
    <property type="entry name" value="Oligopeptide ABC transporter, oligopeptide-binding protein"/>
    <property type="match status" value="1"/>
</dbReference>
<evidence type="ECO:0000256" key="3">
    <source>
        <dbReference type="ARBA" id="ARBA00022448"/>
    </source>
</evidence>
<dbReference type="PANTHER" id="PTHR30290">
    <property type="entry name" value="PERIPLASMIC BINDING COMPONENT OF ABC TRANSPORTER"/>
    <property type="match status" value="1"/>
</dbReference>
<gene>
    <name evidence="6" type="ORF">METZ01_LOCUS88905</name>
</gene>
<dbReference type="PIRSF" id="PIRSF002741">
    <property type="entry name" value="MppA"/>
    <property type="match status" value="1"/>
</dbReference>
<evidence type="ECO:0000313" key="6">
    <source>
        <dbReference type="EMBL" id="SVA36051.1"/>
    </source>
</evidence>
<dbReference type="EMBL" id="UINC01008005">
    <property type="protein sequence ID" value="SVA36051.1"/>
    <property type="molecule type" value="Genomic_DNA"/>
</dbReference>
<dbReference type="GO" id="GO:0043190">
    <property type="term" value="C:ATP-binding cassette (ABC) transporter complex"/>
    <property type="evidence" value="ECO:0007669"/>
    <property type="project" value="InterPro"/>
</dbReference>
<dbReference type="Pfam" id="PF00496">
    <property type="entry name" value="SBP_bac_5"/>
    <property type="match status" value="1"/>
</dbReference>
<dbReference type="InterPro" id="IPR039424">
    <property type="entry name" value="SBP_5"/>
</dbReference>
<keyword evidence="3" id="KW-0813">Transport</keyword>
<dbReference type="PANTHER" id="PTHR30290:SF10">
    <property type="entry name" value="PERIPLASMIC OLIGOPEPTIDE-BINDING PROTEIN-RELATED"/>
    <property type="match status" value="1"/>
</dbReference>
<evidence type="ECO:0000256" key="4">
    <source>
        <dbReference type="ARBA" id="ARBA00022729"/>
    </source>
</evidence>
<dbReference type="AlphaFoldDB" id="A0A381V7R0"/>
<dbReference type="Gene3D" id="3.40.190.10">
    <property type="entry name" value="Periplasmic binding protein-like II"/>
    <property type="match status" value="1"/>
</dbReference>
<sequence length="552" mass="61484">VRARVTTGLRAVLVAGAAILLSGCETPESGSAMRNMAVGGASGRELAAEQILNKNNGAEPQTLDPHRAEGVPASNILRDLFEGLVSEAPDGGLIPGAAESWQISADGTVYTFTLRADGRWSNGDPVTGADFEYGIKRSVDPATLSQYSSILFPIVNAEQIVKGEMLPDHLGVTALDDLTLEIRLIAPTPYFLGLLTHSTTYAVHPPSVEEFGNRFARAGTLVGNGAYILDEWVVQSHIRLLRNENYWGNEKTVIDEVNYLPIENQDAMLKRYRAAELDFTQDLPFKQIVWIRENLADELYINPYLGSYYYSLNLTLPPFAGAPKLRRALALAIDRQVLVEKITGSGEIPAYSWVPPVAGYTQQVPDWAGWTQDRRAAEAQRLYKESGYSKGNPLTLQFLYNTSENHKRIAVAIASMWKQLLGVETKLLNQEWKVFLDTRKQKAMPGVARNGWIGDYNDAYTFAQLLASNNEQNDSGFANEEYDALLNAAAVEPDMQKRAALMEAAERLMLEEQPIIPIYFYVNKHLIKPWVGGFKPNIMDHHYTKNFYILKH</sequence>
<dbReference type="InterPro" id="IPR000914">
    <property type="entry name" value="SBP_5_dom"/>
</dbReference>